<evidence type="ECO:0000313" key="2">
    <source>
        <dbReference type="Proteomes" id="UP000019184"/>
    </source>
</evidence>
<sequence>MALELSSVKRQLQDHLQEGLLLVVGTGLSIAEGIPGMWLLGEHLKTVIPSRLLAPDPAWNDVVAALDAGDHLEAAMGKTNLHYKTVDAIIEETAKLILKKELEVFAQVISSAKTLPFTTFVKHLFKGGRKFHLITPNYSNHLQVVEFFNTPF</sequence>
<dbReference type="OrthoDB" id="9812283at2"/>
<comment type="caution">
    <text evidence="1">The sequence shown here is derived from an EMBL/GenBank/DDBJ whole genome shotgun (WGS) entry which is preliminary data.</text>
</comment>
<dbReference type="EMBL" id="CBTK010000090">
    <property type="protein sequence ID" value="CDH44662.1"/>
    <property type="molecule type" value="Genomic_DNA"/>
</dbReference>
<name>A0A7U7GAT2_9GAMM</name>
<gene>
    <name evidence="1" type="ORF">BN874_180025</name>
</gene>
<reference evidence="1 2" key="1">
    <citation type="journal article" date="2014" name="ISME J.">
        <title>Candidatus Competibacter-lineage genomes retrieved from metagenomes reveal functional metabolic diversity.</title>
        <authorList>
            <person name="McIlroy S.J."/>
            <person name="Albertsen M."/>
            <person name="Andresen E.K."/>
            <person name="Saunders A.M."/>
            <person name="Kristiansen R."/>
            <person name="Stokholm-Bjerregaard M."/>
            <person name="Nielsen K.L."/>
            <person name="Nielsen P.H."/>
        </authorList>
    </citation>
    <scope>NUCLEOTIDE SEQUENCE [LARGE SCALE GENOMIC DNA]</scope>
    <source>
        <strain evidence="1 2">Run_B_J11</strain>
    </source>
</reference>
<dbReference type="AlphaFoldDB" id="A0A7U7GAT2"/>
<proteinExistence type="predicted"/>
<dbReference type="Proteomes" id="UP000019184">
    <property type="component" value="Unassembled WGS sequence"/>
</dbReference>
<organism evidence="1 2">
    <name type="scientific">Candidatus Contendobacter odensis Run_B_J11</name>
    <dbReference type="NCBI Taxonomy" id="1400861"/>
    <lineage>
        <taxon>Bacteria</taxon>
        <taxon>Pseudomonadati</taxon>
        <taxon>Pseudomonadota</taxon>
        <taxon>Gammaproteobacteria</taxon>
        <taxon>Candidatus Competibacteraceae</taxon>
        <taxon>Candidatus Contendibacter</taxon>
    </lineage>
</organism>
<accession>A0A7U7GAT2</accession>
<dbReference type="RefSeq" id="WP_051497554.1">
    <property type="nucleotide sequence ID" value="NZ_CBTK010000090.1"/>
</dbReference>
<evidence type="ECO:0000313" key="1">
    <source>
        <dbReference type="EMBL" id="CDH44662.1"/>
    </source>
</evidence>
<evidence type="ECO:0008006" key="3">
    <source>
        <dbReference type="Google" id="ProtNLM"/>
    </source>
</evidence>
<keyword evidence="2" id="KW-1185">Reference proteome</keyword>
<protein>
    <recommendedName>
        <fullName evidence="3">Deacetylase sirtuin-type domain-containing protein</fullName>
    </recommendedName>
</protein>